<dbReference type="HOGENOM" id="CLU_023194_1_3_10"/>
<gene>
    <name evidence="4" type="ordered locus">Slin_1698</name>
</gene>
<dbReference type="SUPFAM" id="SSF55347">
    <property type="entry name" value="Glyceraldehyde-3-phosphate dehydrogenase-like, C-terminal domain"/>
    <property type="match status" value="1"/>
</dbReference>
<evidence type="ECO:0000259" key="2">
    <source>
        <dbReference type="Pfam" id="PF01408"/>
    </source>
</evidence>
<feature type="domain" description="Gfo/Idh/MocA-like oxidoreductase N-terminal" evidence="2">
    <location>
        <begin position="27"/>
        <end position="151"/>
    </location>
</feature>
<dbReference type="InterPro" id="IPR036291">
    <property type="entry name" value="NAD(P)-bd_dom_sf"/>
</dbReference>
<dbReference type="InterPro" id="IPR000683">
    <property type="entry name" value="Gfo/Idh/MocA-like_OxRdtase_N"/>
</dbReference>
<dbReference type="PANTHER" id="PTHR43708:SF8">
    <property type="entry name" value="OXIDOREDUCTASE"/>
    <property type="match status" value="1"/>
</dbReference>
<dbReference type="Proteomes" id="UP000002028">
    <property type="component" value="Chromosome"/>
</dbReference>
<dbReference type="Pfam" id="PF22725">
    <property type="entry name" value="GFO_IDH_MocA_C3"/>
    <property type="match status" value="1"/>
</dbReference>
<feature type="domain" description="GFO/IDH/MocA-like oxidoreductase" evidence="3">
    <location>
        <begin position="170"/>
        <end position="288"/>
    </location>
</feature>
<evidence type="ECO:0000313" key="4">
    <source>
        <dbReference type="EMBL" id="ADB37744.1"/>
    </source>
</evidence>
<keyword evidence="5" id="KW-1185">Reference proteome</keyword>
<dbReference type="AlphaFoldDB" id="D2QQ11"/>
<dbReference type="EMBL" id="CP001769">
    <property type="protein sequence ID" value="ADB37744.1"/>
    <property type="molecule type" value="Genomic_DNA"/>
</dbReference>
<evidence type="ECO:0000259" key="3">
    <source>
        <dbReference type="Pfam" id="PF22725"/>
    </source>
</evidence>
<evidence type="ECO:0000313" key="5">
    <source>
        <dbReference type="Proteomes" id="UP000002028"/>
    </source>
</evidence>
<sequence>MKHIVYYLTLLFAMTQFANAQPTKKPLRVGVVGLVHSHVHGILNKAFKQTGQTDIEIVGIAEPNRELAERFAKQHGYPMSLVYATVAEMLEKTKPEAVTDFGRIVDHKKTVELCAPRGIHVMVEKPLATSYADAQQMAALAKKNNIQLLTNYETTWYGSNHKAYAIANTEKSIGDLRKIVVHDGHEGPKEINVNKEFLDWLTDPATNGAGALFDFGCYGANLSTWLMHNQRPISVMAVTQQIKPDIYPKVDDEGTIILTYPKTQTIIQASWNWPFARKDMEVYGQTGYVFTVDGTRMRIRLKGDKNEQQTEATASDAPATDPFAYFAKLIHGETKADELTSLENNIIVMEILDAARQSAKTGKAVNLSQRAQVR</sequence>
<proteinExistence type="predicted"/>
<dbReference type="Gene3D" id="3.30.360.10">
    <property type="entry name" value="Dihydrodipicolinate Reductase, domain 2"/>
    <property type="match status" value="1"/>
</dbReference>
<dbReference type="InterPro" id="IPR051317">
    <property type="entry name" value="Gfo/Idh/MocA_oxidoreduct"/>
</dbReference>
<reference evidence="4 5" key="1">
    <citation type="journal article" date="2010" name="Stand. Genomic Sci.">
        <title>Complete genome sequence of Spirosoma linguale type strain (1).</title>
        <authorList>
            <person name="Lail K."/>
            <person name="Sikorski J."/>
            <person name="Saunders E."/>
            <person name="Lapidus A."/>
            <person name="Glavina Del Rio T."/>
            <person name="Copeland A."/>
            <person name="Tice H."/>
            <person name="Cheng J.-F."/>
            <person name="Lucas S."/>
            <person name="Nolan M."/>
            <person name="Bruce D."/>
            <person name="Goodwin L."/>
            <person name="Pitluck S."/>
            <person name="Ivanova N."/>
            <person name="Mavromatis K."/>
            <person name="Ovchinnikova G."/>
            <person name="Pati A."/>
            <person name="Chen A."/>
            <person name="Palaniappan K."/>
            <person name="Land M."/>
            <person name="Hauser L."/>
            <person name="Chang Y.-J."/>
            <person name="Jeffries C.D."/>
            <person name="Chain P."/>
            <person name="Brettin T."/>
            <person name="Detter J.C."/>
            <person name="Schuetze A."/>
            <person name="Rohde M."/>
            <person name="Tindall B.J."/>
            <person name="Goeker M."/>
            <person name="Bristow J."/>
            <person name="Eisen J.A."/>
            <person name="Markowitz V."/>
            <person name="Hugenholtz P."/>
            <person name="Kyrpides N.C."/>
            <person name="Klenk H.-P."/>
            <person name="Chen F."/>
        </authorList>
    </citation>
    <scope>NUCLEOTIDE SEQUENCE [LARGE SCALE GENOMIC DNA]</scope>
    <source>
        <strain evidence="5">ATCC 33905 / DSM 74 / LMG 10896 / Claus 1</strain>
    </source>
</reference>
<protein>
    <submittedName>
        <fullName evidence="4">Oxidoreductase domain protein</fullName>
    </submittedName>
</protein>
<organism evidence="4 5">
    <name type="scientific">Spirosoma linguale (strain ATCC 33905 / DSM 74 / LMG 10896 / Claus 1)</name>
    <dbReference type="NCBI Taxonomy" id="504472"/>
    <lineage>
        <taxon>Bacteria</taxon>
        <taxon>Pseudomonadati</taxon>
        <taxon>Bacteroidota</taxon>
        <taxon>Cytophagia</taxon>
        <taxon>Cytophagales</taxon>
        <taxon>Cytophagaceae</taxon>
        <taxon>Spirosoma</taxon>
    </lineage>
</organism>
<feature type="chain" id="PRO_5003035830" evidence="1">
    <location>
        <begin position="21"/>
        <end position="374"/>
    </location>
</feature>
<dbReference type="Gene3D" id="3.40.50.720">
    <property type="entry name" value="NAD(P)-binding Rossmann-like Domain"/>
    <property type="match status" value="1"/>
</dbReference>
<dbReference type="GO" id="GO:0000166">
    <property type="term" value="F:nucleotide binding"/>
    <property type="evidence" value="ECO:0007669"/>
    <property type="project" value="InterPro"/>
</dbReference>
<accession>D2QQ11</accession>
<name>D2QQ11_SPILD</name>
<dbReference type="Pfam" id="PF01408">
    <property type="entry name" value="GFO_IDH_MocA"/>
    <property type="match status" value="1"/>
</dbReference>
<dbReference type="KEGG" id="sli:Slin_1698"/>
<keyword evidence="1" id="KW-0732">Signal</keyword>
<dbReference type="STRING" id="504472.Slin_1698"/>
<evidence type="ECO:0000256" key="1">
    <source>
        <dbReference type="SAM" id="SignalP"/>
    </source>
</evidence>
<dbReference type="RefSeq" id="WP_012926295.1">
    <property type="nucleotide sequence ID" value="NC_013730.1"/>
</dbReference>
<dbReference type="eggNOG" id="COG0673">
    <property type="taxonomic scope" value="Bacteria"/>
</dbReference>
<dbReference type="PANTHER" id="PTHR43708">
    <property type="entry name" value="CONSERVED EXPRESSED OXIDOREDUCTASE (EUROFUNG)"/>
    <property type="match status" value="1"/>
</dbReference>
<dbReference type="InterPro" id="IPR055170">
    <property type="entry name" value="GFO_IDH_MocA-like_dom"/>
</dbReference>
<dbReference type="SUPFAM" id="SSF51735">
    <property type="entry name" value="NAD(P)-binding Rossmann-fold domains"/>
    <property type="match status" value="1"/>
</dbReference>
<feature type="signal peptide" evidence="1">
    <location>
        <begin position="1"/>
        <end position="20"/>
    </location>
</feature>